<evidence type="ECO:0000256" key="5">
    <source>
        <dbReference type="ARBA" id="ARBA00022723"/>
    </source>
</evidence>
<dbReference type="InterPro" id="IPR006638">
    <property type="entry name" value="Elp3/MiaA/NifB-like_rSAM"/>
</dbReference>
<dbReference type="PANTHER" id="PTHR43409">
    <property type="entry name" value="ANAEROBIC MAGNESIUM-PROTOPORPHYRIN IX MONOMETHYL ESTER CYCLASE-RELATED"/>
    <property type="match status" value="1"/>
</dbReference>
<dbReference type="PANTHER" id="PTHR43409:SF7">
    <property type="entry name" value="BLL1977 PROTEIN"/>
    <property type="match status" value="1"/>
</dbReference>
<dbReference type="Gene3D" id="3.80.30.20">
    <property type="entry name" value="tm_1862 like domain"/>
    <property type="match status" value="1"/>
</dbReference>
<keyword evidence="6" id="KW-0408">Iron</keyword>
<evidence type="ECO:0000256" key="4">
    <source>
        <dbReference type="ARBA" id="ARBA00022691"/>
    </source>
</evidence>
<evidence type="ECO:0000313" key="10">
    <source>
        <dbReference type="EMBL" id="MBB5063599.1"/>
    </source>
</evidence>
<dbReference type="RefSeq" id="WP_184254901.1">
    <property type="nucleotide sequence ID" value="NZ_JACHIO010000007.1"/>
</dbReference>
<keyword evidence="3" id="KW-0808">Transferase</keyword>
<dbReference type="SFLD" id="SFLDS00029">
    <property type="entry name" value="Radical_SAM"/>
    <property type="match status" value="1"/>
</dbReference>
<dbReference type="InterPro" id="IPR051198">
    <property type="entry name" value="BchE-like"/>
</dbReference>
<gene>
    <name evidence="10" type="ORF">HDF15_001944</name>
</gene>
<dbReference type="SMART" id="SM00729">
    <property type="entry name" value="Elp3"/>
    <property type="match status" value="1"/>
</dbReference>
<evidence type="ECO:0000259" key="9">
    <source>
        <dbReference type="PROSITE" id="PS51918"/>
    </source>
</evidence>
<dbReference type="EMBL" id="JACHIO010000007">
    <property type="protein sequence ID" value="MBB5063599.1"/>
    <property type="molecule type" value="Genomic_DNA"/>
</dbReference>
<comment type="caution">
    <text evidence="10">The sequence shown here is derived from an EMBL/GenBank/DDBJ whole genome shotgun (WGS) entry which is preliminary data.</text>
</comment>
<dbReference type="InterPro" id="IPR058240">
    <property type="entry name" value="rSAM_sf"/>
</dbReference>
<evidence type="ECO:0000256" key="7">
    <source>
        <dbReference type="ARBA" id="ARBA00023014"/>
    </source>
</evidence>
<dbReference type="InterPro" id="IPR007197">
    <property type="entry name" value="rSAM"/>
</dbReference>
<keyword evidence="4" id="KW-0949">S-adenosyl-L-methionine</keyword>
<name>A0A7W7ZPX1_9BACT</name>
<dbReference type="Gene3D" id="3.40.50.280">
    <property type="entry name" value="Cobalamin-binding domain"/>
    <property type="match status" value="1"/>
</dbReference>
<dbReference type="GO" id="GO:0005829">
    <property type="term" value="C:cytosol"/>
    <property type="evidence" value="ECO:0007669"/>
    <property type="project" value="TreeGrafter"/>
</dbReference>
<proteinExistence type="predicted"/>
<reference evidence="10 11" key="1">
    <citation type="submission" date="2020-08" db="EMBL/GenBank/DDBJ databases">
        <title>Genomic Encyclopedia of Type Strains, Phase IV (KMG-V): Genome sequencing to study the core and pangenomes of soil and plant-associated prokaryotes.</title>
        <authorList>
            <person name="Whitman W."/>
        </authorList>
    </citation>
    <scope>NUCLEOTIDE SEQUENCE [LARGE SCALE GENOMIC DNA]</scope>
    <source>
        <strain evidence="10 11">X5P3</strain>
    </source>
</reference>
<dbReference type="SFLD" id="SFLDG01082">
    <property type="entry name" value="B12-binding_domain_containing"/>
    <property type="match status" value="1"/>
</dbReference>
<dbReference type="InterPro" id="IPR034466">
    <property type="entry name" value="Methyltransferase_Class_B"/>
</dbReference>
<evidence type="ECO:0000256" key="1">
    <source>
        <dbReference type="ARBA" id="ARBA00001966"/>
    </source>
</evidence>
<organism evidence="10 11">
    <name type="scientific">Granulicella mallensis</name>
    <dbReference type="NCBI Taxonomy" id="940614"/>
    <lineage>
        <taxon>Bacteria</taxon>
        <taxon>Pseudomonadati</taxon>
        <taxon>Acidobacteriota</taxon>
        <taxon>Terriglobia</taxon>
        <taxon>Terriglobales</taxon>
        <taxon>Acidobacteriaceae</taxon>
        <taxon>Granulicella</taxon>
    </lineage>
</organism>
<accession>A0A7W7ZPX1</accession>
<dbReference type="Pfam" id="PF02310">
    <property type="entry name" value="B12-binding"/>
    <property type="match status" value="1"/>
</dbReference>
<dbReference type="InterPro" id="IPR006158">
    <property type="entry name" value="Cobalamin-bd"/>
</dbReference>
<feature type="domain" description="B12-binding" evidence="8">
    <location>
        <begin position="8"/>
        <end position="140"/>
    </location>
</feature>
<dbReference type="SUPFAM" id="SSF102114">
    <property type="entry name" value="Radical SAM enzymes"/>
    <property type="match status" value="1"/>
</dbReference>
<evidence type="ECO:0000256" key="6">
    <source>
        <dbReference type="ARBA" id="ARBA00023004"/>
    </source>
</evidence>
<dbReference type="SFLD" id="SFLDG01123">
    <property type="entry name" value="methyltransferase_(Class_B)"/>
    <property type="match status" value="1"/>
</dbReference>
<evidence type="ECO:0000256" key="2">
    <source>
        <dbReference type="ARBA" id="ARBA00022603"/>
    </source>
</evidence>
<dbReference type="PROSITE" id="PS51332">
    <property type="entry name" value="B12_BINDING"/>
    <property type="match status" value="1"/>
</dbReference>
<comment type="cofactor">
    <cofactor evidence="1">
        <name>[4Fe-4S] cluster</name>
        <dbReference type="ChEBI" id="CHEBI:49883"/>
    </cofactor>
</comment>
<keyword evidence="2" id="KW-0489">Methyltransferase</keyword>
<evidence type="ECO:0000256" key="3">
    <source>
        <dbReference type="ARBA" id="ARBA00022679"/>
    </source>
</evidence>
<evidence type="ECO:0000259" key="8">
    <source>
        <dbReference type="PROSITE" id="PS51332"/>
    </source>
</evidence>
<dbReference type="Pfam" id="PF04055">
    <property type="entry name" value="Radical_SAM"/>
    <property type="match status" value="1"/>
</dbReference>
<keyword evidence="7" id="KW-0411">Iron-sulfur</keyword>
<dbReference type="AlphaFoldDB" id="A0A7W7ZPX1"/>
<dbReference type="GO" id="GO:0051539">
    <property type="term" value="F:4 iron, 4 sulfur cluster binding"/>
    <property type="evidence" value="ECO:0007669"/>
    <property type="project" value="UniProtKB-KW"/>
</dbReference>
<dbReference type="PROSITE" id="PS51918">
    <property type="entry name" value="RADICAL_SAM"/>
    <property type="match status" value="1"/>
</dbReference>
<dbReference type="GO" id="GO:0046872">
    <property type="term" value="F:metal ion binding"/>
    <property type="evidence" value="ECO:0007669"/>
    <property type="project" value="UniProtKB-KW"/>
</dbReference>
<dbReference type="GO" id="GO:0003824">
    <property type="term" value="F:catalytic activity"/>
    <property type="evidence" value="ECO:0007669"/>
    <property type="project" value="InterPro"/>
</dbReference>
<keyword evidence="5" id="KW-0479">Metal-binding</keyword>
<protein>
    <submittedName>
        <fullName evidence="10">Radical SAM superfamily enzyme YgiQ (UPF0313 family)</fullName>
    </submittedName>
</protein>
<feature type="domain" description="Radical SAM core" evidence="9">
    <location>
        <begin position="195"/>
        <end position="420"/>
    </location>
</feature>
<dbReference type="CDD" id="cd01335">
    <property type="entry name" value="Radical_SAM"/>
    <property type="match status" value="1"/>
</dbReference>
<dbReference type="InterPro" id="IPR023404">
    <property type="entry name" value="rSAM_horseshoe"/>
</dbReference>
<dbReference type="GO" id="GO:0031419">
    <property type="term" value="F:cobalamin binding"/>
    <property type="evidence" value="ECO:0007669"/>
    <property type="project" value="InterPro"/>
</dbReference>
<sequence>MPDLLLTHGYFLFDDPKEIQIMKPYAPLGILYLCSHLRARGFDVDVFDTTFSSKPDLIHHLRTETPTVLGIYANLMTRTNAVEIMAVAREAGWRVVVGGPEPGAYAQEYLESGAEFVVFGEGEATMEELLTALRARADQTDADWRSKIAGVAFLDETGHYHQNPPRAQIADLDAQPWPARHAIDLHRYVDTWRTHHQQGSVNFITARGCPYKCRWCSHQVYGQTHRRRDPLKVVDELEFLLHEYTPDIAWISDDVFTINHEWIRKYAGEMRRRNLHIPFECISRADRLNEEMLDLLAELGCFRIWIGSESGSQRLLDSMDRGVKVEQVQRAIEQTRARNIQSGMFLMWGYEGEEMEDIEATIHHVSKSKPDIFFTTVSYPIKGTPYYQQIQSKLVQLGPWGKSSDREIKIKGRHSRAYYAHADKLLRDEVALAKLTDGGGQDIALINNLAQSITDSRQGLLATQYEVEA</sequence>
<evidence type="ECO:0000313" key="11">
    <source>
        <dbReference type="Proteomes" id="UP000584867"/>
    </source>
</evidence>
<dbReference type="Proteomes" id="UP000584867">
    <property type="component" value="Unassembled WGS sequence"/>
</dbReference>